<dbReference type="AlphaFoldDB" id="A0A6B9FQT4"/>
<dbReference type="EMBL" id="CP043538">
    <property type="protein sequence ID" value="QGY04777.1"/>
    <property type="molecule type" value="Genomic_DNA"/>
</dbReference>
<evidence type="ECO:0000313" key="3">
    <source>
        <dbReference type="Proteomes" id="UP000012488"/>
    </source>
</evidence>
<name>A0A6B9FQT4_9HYPH</name>
<feature type="region of interest" description="Disordered" evidence="1">
    <location>
        <begin position="1"/>
        <end position="27"/>
    </location>
</feature>
<proteinExistence type="predicted"/>
<reference evidence="2 3" key="2">
    <citation type="journal article" date="2013" name="Genome Announc.">
        <title>Draft Genome Sequence of Methylobacterium mesophilicum Strain SR1.6/6, Isolated from Citrus sinensis.</title>
        <authorList>
            <person name="Marinho Almeida D."/>
            <person name="Dini-Andreote F."/>
            <person name="Camargo Neves A.A."/>
            <person name="Juca Ramos R.T."/>
            <person name="Andreote F.D."/>
            <person name="Carneiro A.R."/>
            <person name="Oliveira de Souza Lima A."/>
            <person name="Caracciolo Gomes de Sa P.H."/>
            <person name="Ribeiro Barbosa M.S."/>
            <person name="Araujo W.L."/>
            <person name="Silva A."/>
        </authorList>
    </citation>
    <scope>NUCLEOTIDE SEQUENCE [LARGE SCALE GENOMIC DNA]</scope>
    <source>
        <strain evidence="2 3">SR1.6/6</strain>
    </source>
</reference>
<dbReference type="KEGG" id="mmes:MMSR116_24870"/>
<protein>
    <submittedName>
        <fullName evidence="2">CopG family transcriptional regulator</fullName>
    </submittedName>
</protein>
<organism evidence="2 3">
    <name type="scientific">Methylobacterium mesophilicum SR1.6/6</name>
    <dbReference type="NCBI Taxonomy" id="908290"/>
    <lineage>
        <taxon>Bacteria</taxon>
        <taxon>Pseudomonadati</taxon>
        <taxon>Pseudomonadota</taxon>
        <taxon>Alphaproteobacteria</taxon>
        <taxon>Hyphomicrobiales</taxon>
        <taxon>Methylobacteriaceae</taxon>
        <taxon>Methylobacterium</taxon>
    </lineage>
</organism>
<reference evidence="2 3" key="1">
    <citation type="journal article" date="2012" name="Genet. Mol. Biol.">
        <title>Analysis of 16S rRNA and mxaF genes revealing insights into Methylobacterium niche-specific plant association.</title>
        <authorList>
            <person name="Dourado M.N."/>
            <person name="Andreote F.D."/>
            <person name="Dini-Andreote F."/>
            <person name="Conti R."/>
            <person name="Araujo J.M."/>
            <person name="Araujo W.L."/>
        </authorList>
    </citation>
    <scope>NUCLEOTIDE SEQUENCE [LARGE SCALE GENOMIC DNA]</scope>
    <source>
        <strain evidence="2 3">SR1.6/6</strain>
    </source>
</reference>
<gene>
    <name evidence="2" type="ORF">MMSR116_24870</name>
</gene>
<evidence type="ECO:0000256" key="1">
    <source>
        <dbReference type="SAM" id="MobiDB-lite"/>
    </source>
</evidence>
<dbReference type="Proteomes" id="UP000012488">
    <property type="component" value="Chromosome"/>
</dbReference>
<evidence type="ECO:0000313" key="2">
    <source>
        <dbReference type="EMBL" id="QGY04777.1"/>
    </source>
</evidence>
<sequence>MSTDVARKKSKMGRPSVDSEEVRSRMQRPLLDAVDAWSDQQPDKPPRAEAVRQILAEHLKAKGYLK</sequence>
<accession>A0A6B9FQT4</accession>
<dbReference type="OrthoDB" id="7452585at2"/>